<evidence type="ECO:0000313" key="2">
    <source>
        <dbReference type="Proteomes" id="UP000832011"/>
    </source>
</evidence>
<dbReference type="EMBL" id="CP091511">
    <property type="protein sequence ID" value="UOO88687.1"/>
    <property type="molecule type" value="Genomic_DNA"/>
</dbReference>
<dbReference type="RefSeq" id="WP_058357622.1">
    <property type="nucleotide sequence ID" value="NZ_CABKVG010000010.1"/>
</dbReference>
<dbReference type="Pfam" id="PF07722">
    <property type="entry name" value="Peptidase_C26"/>
    <property type="match status" value="1"/>
</dbReference>
<organism evidence="1 2">
    <name type="scientific">Vitreoscilla massiliensis</name>
    <dbReference type="NCBI Taxonomy" id="1689272"/>
    <lineage>
        <taxon>Bacteria</taxon>
        <taxon>Pseudomonadati</taxon>
        <taxon>Pseudomonadota</taxon>
        <taxon>Betaproteobacteria</taxon>
        <taxon>Neisseriales</taxon>
        <taxon>Neisseriaceae</taxon>
        <taxon>Vitreoscilla</taxon>
    </lineage>
</organism>
<dbReference type="PANTHER" id="PTHR43235:SF1">
    <property type="entry name" value="GLUTAMINE AMIDOTRANSFERASE PB2B2.05-RELATED"/>
    <property type="match status" value="1"/>
</dbReference>
<evidence type="ECO:0000313" key="1">
    <source>
        <dbReference type="EMBL" id="UOO88687.1"/>
    </source>
</evidence>
<dbReference type="SUPFAM" id="SSF52317">
    <property type="entry name" value="Class I glutamine amidotransferase-like"/>
    <property type="match status" value="1"/>
</dbReference>
<dbReference type="GO" id="GO:0016787">
    <property type="term" value="F:hydrolase activity"/>
    <property type="evidence" value="ECO:0007669"/>
    <property type="project" value="UniProtKB-KW"/>
</dbReference>
<dbReference type="CDD" id="cd01745">
    <property type="entry name" value="GATase1_2"/>
    <property type="match status" value="1"/>
</dbReference>
<keyword evidence="1" id="KW-0378">Hydrolase</keyword>
<accession>A0ABY4DYS9</accession>
<dbReference type="InterPro" id="IPR029062">
    <property type="entry name" value="Class_I_gatase-like"/>
</dbReference>
<sequence length="253" mass="27538">MRRPVIGIPCDVKFVGRADFHAVGEKYIAAVQGAVGDVVLLPAWGDMDILKRLLPGLDGIFLTGSLSNVKPSRYGSELADPNTLLDEKRDNTTLPLIEHVLEIGMPLFGVCRGFQEMNVALGGTLYQKVQEVAGMMDHREPGDTIDSNILYADAHTISLAEGSLLQQWMGGASETMVNSLHQQGVKDLAPRLTAEAHAPDGLIEAFRVTDAKTFAYAVQWHPEWLYTEKAASIALFKAFHDACVEYATATAGR</sequence>
<dbReference type="PROSITE" id="PS51273">
    <property type="entry name" value="GATASE_TYPE_1"/>
    <property type="match status" value="1"/>
</dbReference>
<name>A0ABY4DYS9_9NEIS</name>
<dbReference type="PANTHER" id="PTHR43235">
    <property type="entry name" value="GLUTAMINE AMIDOTRANSFERASE PB2B2.05-RELATED"/>
    <property type="match status" value="1"/>
</dbReference>
<reference evidence="1 2" key="1">
    <citation type="journal article" date="2022" name="Res Sq">
        <title>Evolution of multicellular longitudinally dividing oral cavity symbionts (Neisseriaceae).</title>
        <authorList>
            <person name="Nyongesa S."/>
            <person name="Weber P."/>
            <person name="Bernet E."/>
            <person name="Pullido F."/>
            <person name="Nieckarz M."/>
            <person name="Delaby M."/>
            <person name="Nieves C."/>
            <person name="Viehboeck T."/>
            <person name="Krause N."/>
            <person name="Rivera-Millot A."/>
            <person name="Nakamura A."/>
            <person name="Vischer N."/>
            <person name="VanNieuwenhze M."/>
            <person name="Brun Y."/>
            <person name="Cava F."/>
            <person name="Bulgheresi S."/>
            <person name="Veyrier F."/>
        </authorList>
    </citation>
    <scope>NUCLEOTIDE SEQUENCE [LARGE SCALE GENOMIC DNA]</scope>
    <source>
        <strain evidence="1 2">SN4</strain>
    </source>
</reference>
<proteinExistence type="predicted"/>
<dbReference type="InterPro" id="IPR044668">
    <property type="entry name" value="PuuD-like"/>
</dbReference>
<dbReference type="Gene3D" id="3.40.50.880">
    <property type="match status" value="1"/>
</dbReference>
<dbReference type="Proteomes" id="UP000832011">
    <property type="component" value="Chromosome"/>
</dbReference>
<keyword evidence="2" id="KW-1185">Reference proteome</keyword>
<dbReference type="InterPro" id="IPR011697">
    <property type="entry name" value="Peptidase_C26"/>
</dbReference>
<gene>
    <name evidence="1" type="ORF">LVJ82_14640</name>
</gene>
<protein>
    <submittedName>
        <fullName evidence="1">Gamma-glutamyl-gamma-aminobutyrate hydrolase family protein</fullName>
    </submittedName>
</protein>